<evidence type="ECO:0000256" key="1">
    <source>
        <dbReference type="SAM" id="MobiDB-lite"/>
    </source>
</evidence>
<evidence type="ECO:0000313" key="2">
    <source>
        <dbReference type="EMBL" id="KAK4507238.1"/>
    </source>
</evidence>
<proteinExistence type="predicted"/>
<protein>
    <submittedName>
        <fullName evidence="2">Uncharacterized protein</fullName>
    </submittedName>
</protein>
<feature type="compositionally biased region" description="Polar residues" evidence="1">
    <location>
        <begin position="179"/>
        <end position="189"/>
    </location>
</feature>
<feature type="compositionally biased region" description="Polar residues" evidence="1">
    <location>
        <begin position="198"/>
        <end position="207"/>
    </location>
</feature>
<comment type="caution">
    <text evidence="2">The sequence shown here is derived from an EMBL/GenBank/DDBJ whole genome shotgun (WGS) entry which is preliminary data.</text>
</comment>
<feature type="region of interest" description="Disordered" evidence="1">
    <location>
        <begin position="110"/>
        <end position="216"/>
    </location>
</feature>
<accession>A0ABR0F1L7</accession>
<sequence length="216" mass="24609">MSRRTELTNFERWCQFRFKEAHRLLTDDAYAAEDRFMELLTEPRIPMWMRVQCNAVLASITDRADDAENYIEDARHVLDLFAEDRPDPDPLGEKIVNMAKRLDEIEKEIEERRQHPWDEDENADETSGKNQDAYVPDSEEKKTEDGQEQEDKPDPANSTLRPEGSPDAGQSKSRMRSLSPASMTSQQHTKPCAKVSPQPLSRASTSGDGAKTVDTP</sequence>
<dbReference type="Proteomes" id="UP001305779">
    <property type="component" value="Unassembled WGS sequence"/>
</dbReference>
<organism evidence="2 3">
    <name type="scientific">Zasmidium cellare</name>
    <name type="common">Wine cellar mold</name>
    <name type="synonym">Racodium cellare</name>
    <dbReference type="NCBI Taxonomy" id="395010"/>
    <lineage>
        <taxon>Eukaryota</taxon>
        <taxon>Fungi</taxon>
        <taxon>Dikarya</taxon>
        <taxon>Ascomycota</taxon>
        <taxon>Pezizomycotina</taxon>
        <taxon>Dothideomycetes</taxon>
        <taxon>Dothideomycetidae</taxon>
        <taxon>Mycosphaerellales</taxon>
        <taxon>Mycosphaerellaceae</taxon>
        <taxon>Zasmidium</taxon>
    </lineage>
</organism>
<reference evidence="2 3" key="1">
    <citation type="journal article" date="2023" name="G3 (Bethesda)">
        <title>A chromosome-level genome assembly of Zasmidium syzygii isolated from banana leaves.</title>
        <authorList>
            <person name="van Westerhoven A.C."/>
            <person name="Mehrabi R."/>
            <person name="Talebi R."/>
            <person name="Steentjes M.B.F."/>
            <person name="Corcolon B."/>
            <person name="Chong P.A."/>
            <person name="Kema G.H.J."/>
            <person name="Seidl M.F."/>
        </authorList>
    </citation>
    <scope>NUCLEOTIDE SEQUENCE [LARGE SCALE GENOMIC DNA]</scope>
    <source>
        <strain evidence="2 3">P124</strain>
    </source>
</reference>
<dbReference type="EMBL" id="JAXOVC010000001">
    <property type="protein sequence ID" value="KAK4507238.1"/>
    <property type="molecule type" value="Genomic_DNA"/>
</dbReference>
<feature type="compositionally biased region" description="Basic and acidic residues" evidence="1">
    <location>
        <begin position="138"/>
        <end position="154"/>
    </location>
</feature>
<gene>
    <name evidence="2" type="ORF">PRZ48_000973</name>
</gene>
<name>A0ABR0F1L7_ZASCE</name>
<evidence type="ECO:0000313" key="3">
    <source>
        <dbReference type="Proteomes" id="UP001305779"/>
    </source>
</evidence>
<keyword evidence="3" id="KW-1185">Reference proteome</keyword>